<proteinExistence type="predicted"/>
<dbReference type="InterPro" id="IPR025272">
    <property type="entry name" value="SocA_Panacea"/>
</dbReference>
<dbReference type="EMBL" id="BOML01000030">
    <property type="protein sequence ID" value="GIE02181.1"/>
    <property type="molecule type" value="Genomic_DNA"/>
</dbReference>
<dbReference type="Proteomes" id="UP000637628">
    <property type="component" value="Unassembled WGS sequence"/>
</dbReference>
<keyword evidence="3" id="KW-1185">Reference proteome</keyword>
<feature type="domain" description="Antitoxin SocA-like Panacea" evidence="1">
    <location>
        <begin position="23"/>
        <end position="113"/>
    </location>
</feature>
<protein>
    <recommendedName>
        <fullName evidence="1">Antitoxin SocA-like Panacea domain-containing protein</fullName>
    </recommendedName>
</protein>
<organism evidence="2 3">
    <name type="scientific">Paractinoplanes durhamensis</name>
    <dbReference type="NCBI Taxonomy" id="113563"/>
    <lineage>
        <taxon>Bacteria</taxon>
        <taxon>Bacillati</taxon>
        <taxon>Actinomycetota</taxon>
        <taxon>Actinomycetes</taxon>
        <taxon>Micromonosporales</taxon>
        <taxon>Micromonosporaceae</taxon>
        <taxon>Paractinoplanes</taxon>
    </lineage>
</organism>
<dbReference type="InterPro" id="IPR043038">
    <property type="entry name" value="VbhA_sf"/>
</dbReference>
<sequence>MSSVHDVAAAVIAQLGGITAMKLEKLVYYCQGWHLARHGVPLFDEPIEAWRQGPVVPALFRQHRRQRTVSAWPSGDSGQLTPAQRETVDWVTIEYGKFSAIELSQMTHSELPWRVARGTLPDSARSTAQLSTSIMRNYYSRQLADPETAVALATANAALEGVEFDDEWQDRLRDVASGLVSADDLIAAEIARITGG</sequence>
<name>A0ABQ3YXA2_9ACTN</name>
<dbReference type="RefSeq" id="WP_203727948.1">
    <property type="nucleotide sequence ID" value="NZ_BAAATX010000001.1"/>
</dbReference>
<reference evidence="2 3" key="1">
    <citation type="submission" date="2021-01" db="EMBL/GenBank/DDBJ databases">
        <title>Whole genome shotgun sequence of Actinoplanes durhamensis NBRC 14914.</title>
        <authorList>
            <person name="Komaki H."/>
            <person name="Tamura T."/>
        </authorList>
    </citation>
    <scope>NUCLEOTIDE SEQUENCE [LARGE SCALE GENOMIC DNA]</scope>
    <source>
        <strain evidence="2 3">NBRC 14914</strain>
    </source>
</reference>
<comment type="caution">
    <text evidence="2">The sequence shown here is derived from an EMBL/GenBank/DDBJ whole genome shotgun (WGS) entry which is preliminary data.</text>
</comment>
<evidence type="ECO:0000313" key="3">
    <source>
        <dbReference type="Proteomes" id="UP000637628"/>
    </source>
</evidence>
<gene>
    <name evidence="2" type="ORF">Adu01nite_35310</name>
</gene>
<accession>A0ABQ3YXA2</accession>
<dbReference type="Gene3D" id="1.10.8.1050">
    <property type="entry name" value="Antitoxin VbhA-like"/>
    <property type="match status" value="1"/>
</dbReference>
<evidence type="ECO:0000259" key="1">
    <source>
        <dbReference type="Pfam" id="PF13274"/>
    </source>
</evidence>
<evidence type="ECO:0000313" key="2">
    <source>
        <dbReference type="EMBL" id="GIE02181.1"/>
    </source>
</evidence>
<dbReference type="Pfam" id="PF13274">
    <property type="entry name" value="SocA_Panacea"/>
    <property type="match status" value="1"/>
</dbReference>